<dbReference type="STRING" id="69332.A0A388LFK1"/>
<dbReference type="Gramene" id="GBG81100">
    <property type="protein sequence ID" value="GBG81100"/>
    <property type="gene ID" value="CBR_g31657"/>
</dbReference>
<name>A0A388LFK1_CHABU</name>
<dbReference type="GO" id="GO:0140662">
    <property type="term" value="F:ATP-dependent protein folding chaperone"/>
    <property type="evidence" value="ECO:0007669"/>
    <property type="project" value="InterPro"/>
</dbReference>
<dbReference type="AlphaFoldDB" id="A0A388LFK1"/>
<dbReference type="Gene3D" id="3.30.420.40">
    <property type="match status" value="2"/>
</dbReference>
<dbReference type="Proteomes" id="UP000265515">
    <property type="component" value="Unassembled WGS sequence"/>
</dbReference>
<comment type="caution">
    <text evidence="7">The sequence shown here is derived from an EMBL/GenBank/DDBJ whole genome shotgun (WGS) entry which is preliminary data.</text>
</comment>
<keyword evidence="3 4" id="KW-0067">ATP-binding</keyword>
<dbReference type="SUPFAM" id="SSF100920">
    <property type="entry name" value="Heat shock protein 70kD (HSP70), peptide-binding domain"/>
    <property type="match status" value="1"/>
</dbReference>
<evidence type="ECO:0000256" key="1">
    <source>
        <dbReference type="ARBA" id="ARBA00004319"/>
    </source>
</evidence>
<dbReference type="PROSITE" id="PS01036">
    <property type="entry name" value="HSP70_3"/>
    <property type="match status" value="1"/>
</dbReference>
<dbReference type="InterPro" id="IPR043129">
    <property type="entry name" value="ATPase_NBD"/>
</dbReference>
<dbReference type="PROSITE" id="PS00329">
    <property type="entry name" value="HSP70_2"/>
    <property type="match status" value="1"/>
</dbReference>
<evidence type="ECO:0000256" key="5">
    <source>
        <dbReference type="SAM" id="Coils"/>
    </source>
</evidence>
<keyword evidence="5" id="KW-0175">Coiled coil</keyword>
<accession>A0A388LFK1</accession>
<dbReference type="InterPro" id="IPR029047">
    <property type="entry name" value="HSP70_peptide-bd_sf"/>
</dbReference>
<dbReference type="GO" id="GO:0005788">
    <property type="term" value="C:endoplasmic reticulum lumen"/>
    <property type="evidence" value="ECO:0007669"/>
    <property type="project" value="UniProtKB-SubCell"/>
</dbReference>
<gene>
    <name evidence="7" type="ORF">CBR_g31657</name>
    <name evidence="8" type="ORF">CBR_g57595</name>
</gene>
<dbReference type="PANTHER" id="PTHR19375">
    <property type="entry name" value="HEAT SHOCK PROTEIN 70KDA"/>
    <property type="match status" value="1"/>
</dbReference>
<feature type="coiled-coil region" evidence="5">
    <location>
        <begin position="281"/>
        <end position="308"/>
    </location>
</feature>
<evidence type="ECO:0000256" key="4">
    <source>
        <dbReference type="RuleBase" id="RU003322"/>
    </source>
</evidence>
<protein>
    <submittedName>
        <fullName evidence="7">Uncharacterized protein</fullName>
    </submittedName>
</protein>
<evidence type="ECO:0000313" key="8">
    <source>
        <dbReference type="EMBL" id="GBG92869.1"/>
    </source>
</evidence>
<dbReference type="Gramene" id="GBG92869">
    <property type="protein sequence ID" value="GBG92869"/>
    <property type="gene ID" value="CBR_g57595"/>
</dbReference>
<evidence type="ECO:0000313" key="7">
    <source>
        <dbReference type="EMBL" id="GBG81100.1"/>
    </source>
</evidence>
<keyword evidence="2 4" id="KW-0547">Nucleotide-binding</keyword>
<dbReference type="Gene3D" id="2.60.34.10">
    <property type="entry name" value="Substrate Binding Domain Of DNAk, Chain A, domain 1"/>
    <property type="match status" value="1"/>
</dbReference>
<evidence type="ECO:0000256" key="3">
    <source>
        <dbReference type="ARBA" id="ARBA00022840"/>
    </source>
</evidence>
<dbReference type="PROSITE" id="PS00297">
    <property type="entry name" value="HSP70_1"/>
    <property type="match status" value="1"/>
</dbReference>
<dbReference type="GO" id="GO:0005524">
    <property type="term" value="F:ATP binding"/>
    <property type="evidence" value="ECO:0007669"/>
    <property type="project" value="UniProtKB-KW"/>
</dbReference>
<organism evidence="7 9">
    <name type="scientific">Chara braunii</name>
    <name type="common">Braun's stonewort</name>
    <dbReference type="NCBI Taxonomy" id="69332"/>
    <lineage>
        <taxon>Eukaryota</taxon>
        <taxon>Viridiplantae</taxon>
        <taxon>Streptophyta</taxon>
        <taxon>Charophyceae</taxon>
        <taxon>Charales</taxon>
        <taxon>Characeae</taxon>
        <taxon>Chara</taxon>
    </lineage>
</organism>
<dbReference type="InterPro" id="IPR018181">
    <property type="entry name" value="Heat_shock_70_CS"/>
</dbReference>
<dbReference type="Gene3D" id="3.90.640.10">
    <property type="entry name" value="Actin, Chain A, domain 4"/>
    <property type="match status" value="1"/>
</dbReference>
<dbReference type="PRINTS" id="PR00301">
    <property type="entry name" value="HEATSHOCK70"/>
</dbReference>
<dbReference type="InterPro" id="IPR013126">
    <property type="entry name" value="Hsp_70_fam"/>
</dbReference>
<comment type="subcellular location">
    <subcellularLocation>
        <location evidence="1">Endoplasmic reticulum lumen</location>
    </subcellularLocation>
</comment>
<proteinExistence type="inferred from homology"/>
<keyword evidence="9" id="KW-1185">Reference proteome</keyword>
<evidence type="ECO:0000256" key="2">
    <source>
        <dbReference type="ARBA" id="ARBA00022741"/>
    </source>
</evidence>
<evidence type="ECO:0000256" key="6">
    <source>
        <dbReference type="SAM" id="MobiDB-lite"/>
    </source>
</evidence>
<dbReference type="FunFam" id="3.90.640.10:FF:000003">
    <property type="entry name" value="Molecular chaperone DnaK"/>
    <property type="match status" value="1"/>
</dbReference>
<comment type="similarity">
    <text evidence="4">Belongs to the heat shock protein 70 family.</text>
</comment>
<dbReference type="CDD" id="cd24028">
    <property type="entry name" value="ASKHA_NBD_HSP70_HSPA1-like"/>
    <property type="match status" value="1"/>
</dbReference>
<dbReference type="FunFam" id="3.30.30.30:FF:000005">
    <property type="entry name" value="Heat shock protein ssb1"/>
    <property type="match status" value="1"/>
</dbReference>
<sequence length="599" mass="66640">MGDNYRRLTMGGEKAIGIDLGTSTCCIAVWQHNRVDVIPNPMGGRLTPSVVRFSNTGKSVGLKAKLEEDNGAGSSSDDGADATYVYEIKRIMGKEFGSRDAQEDIRAWSFPVVGRSKGQPMVHVAKLKGRRQPVQFSPEEISAMLLKHAKKLAEAYLDCEVRKAVITVPAYFTDAQKEATRNAGRLARLEVVRLLSEPTAGALAYVENNMLSIRELQRGEAQRSPTVMVFDLGGGTLDVSIVEISEDSIVVKALDGDTHLGGANFDKNLVNYVVTEFAEKNRLLEEIVRADKRRMKELRKKCIEAKETLSMVGVHEYVLLLPDFYERLTLKEHISTTTFNRINQPLFDRCMIKVKRVLESANLRKEDILKVLLVGGSTRIPFVSEMMKDFFNGRAPQKLCNPDEAVGHGAAILAAKLMGERGTRLDHLTLREITPRSLGVDLHSGEMRIVIPRHSALPASGTCTLATSRDNQTCMRFPVYEGEARMNRDNHYLGEFTLKGFLRASRGEASAIVTLHVNEDCLVTATAKALTLNSIDGRESQITITADKGGLTDEDIKEMLLNEIVCVEDDEDNIKDEEAYEEDAENYYVDEPYTDDEAW</sequence>
<dbReference type="EMBL" id="BFEA01000364">
    <property type="protein sequence ID" value="GBG81100.1"/>
    <property type="molecule type" value="Genomic_DNA"/>
</dbReference>
<dbReference type="EMBL" id="BFEA01001156">
    <property type="protein sequence ID" value="GBG92869.1"/>
    <property type="molecule type" value="Genomic_DNA"/>
</dbReference>
<reference evidence="7 9" key="1">
    <citation type="journal article" date="2018" name="Cell">
        <title>The Chara Genome: Secondary Complexity and Implications for Plant Terrestrialization.</title>
        <authorList>
            <person name="Nishiyama T."/>
            <person name="Sakayama H."/>
            <person name="Vries J.D."/>
            <person name="Buschmann H."/>
            <person name="Saint-Marcoux D."/>
            <person name="Ullrich K.K."/>
            <person name="Haas F.B."/>
            <person name="Vanderstraeten L."/>
            <person name="Becker D."/>
            <person name="Lang D."/>
            <person name="Vosolsobe S."/>
            <person name="Rombauts S."/>
            <person name="Wilhelmsson P.K.I."/>
            <person name="Janitza P."/>
            <person name="Kern R."/>
            <person name="Heyl A."/>
            <person name="Rumpler F."/>
            <person name="Villalobos L.I.A.C."/>
            <person name="Clay J.M."/>
            <person name="Skokan R."/>
            <person name="Toyoda A."/>
            <person name="Suzuki Y."/>
            <person name="Kagoshima H."/>
            <person name="Schijlen E."/>
            <person name="Tajeshwar N."/>
            <person name="Catarino B."/>
            <person name="Hetherington A.J."/>
            <person name="Saltykova A."/>
            <person name="Bonnot C."/>
            <person name="Breuninger H."/>
            <person name="Symeonidi A."/>
            <person name="Radhakrishnan G.V."/>
            <person name="Van Nieuwerburgh F."/>
            <person name="Deforce D."/>
            <person name="Chang C."/>
            <person name="Karol K.G."/>
            <person name="Hedrich R."/>
            <person name="Ulvskov P."/>
            <person name="Glockner G."/>
            <person name="Delwiche C.F."/>
            <person name="Petrasek J."/>
            <person name="Van de Peer Y."/>
            <person name="Friml J."/>
            <person name="Beilby M."/>
            <person name="Dolan L."/>
            <person name="Kohara Y."/>
            <person name="Sugano S."/>
            <person name="Fujiyama A."/>
            <person name="Delaux P.-M."/>
            <person name="Quint M."/>
            <person name="TheiBen G."/>
            <person name="Hagemann M."/>
            <person name="Harholt J."/>
            <person name="Dunand C."/>
            <person name="Zachgo S."/>
            <person name="Langdale J."/>
            <person name="Maumus F."/>
            <person name="Straeten D.V.D."/>
            <person name="Gould S.B."/>
            <person name="Rensing S.A."/>
        </authorList>
    </citation>
    <scope>NUCLEOTIDE SEQUENCE [LARGE SCALE GENOMIC DNA]</scope>
    <source>
        <strain evidence="7 9">S276</strain>
    </source>
</reference>
<feature type="region of interest" description="Disordered" evidence="6">
    <location>
        <begin position="580"/>
        <end position="599"/>
    </location>
</feature>
<dbReference type="Pfam" id="PF00012">
    <property type="entry name" value="HSP70"/>
    <property type="match status" value="1"/>
</dbReference>
<dbReference type="SUPFAM" id="SSF53067">
    <property type="entry name" value="Actin-like ATPase domain"/>
    <property type="match status" value="2"/>
</dbReference>
<evidence type="ECO:0000313" key="9">
    <source>
        <dbReference type="Proteomes" id="UP000265515"/>
    </source>
</evidence>
<dbReference type="Gene3D" id="3.30.30.30">
    <property type="match status" value="1"/>
</dbReference>